<dbReference type="OrthoDB" id="5983684at2759"/>
<keyword evidence="2" id="KW-1185">Reference proteome</keyword>
<accession>A0A7D9IX93</accession>
<dbReference type="InterPro" id="IPR027417">
    <property type="entry name" value="P-loop_NTPase"/>
</dbReference>
<reference evidence="1" key="1">
    <citation type="submission" date="2020-04" db="EMBL/GenBank/DDBJ databases">
        <authorList>
            <person name="Alioto T."/>
            <person name="Alioto T."/>
            <person name="Gomez Garrido J."/>
        </authorList>
    </citation>
    <scope>NUCLEOTIDE SEQUENCE</scope>
    <source>
        <strain evidence="1">A484AB</strain>
    </source>
</reference>
<name>A0A7D9IX93_PARCT</name>
<evidence type="ECO:0000313" key="1">
    <source>
        <dbReference type="EMBL" id="CAB4015875.1"/>
    </source>
</evidence>
<dbReference type="Proteomes" id="UP001152795">
    <property type="component" value="Unassembled WGS sequence"/>
</dbReference>
<dbReference type="PANTHER" id="PTHR47642">
    <property type="entry name" value="ATP-DEPENDENT DNA HELICASE"/>
    <property type="match status" value="1"/>
</dbReference>
<sequence>MFELDEIMRQRESKMFAEILNRLREGKHTTTDLQKLKERCVQESNCPQEAPRLFIQNALVDKYNEQLAHKLKLAVGQRTEVATNVRTDDGLTNGASNIIKLIQLTDVNEPSGLIWVQFDYEDVGRKTRQENRTLYARGIQSTWTPIKPVTTQFPVDRTKSAQVVRKQFPLRPASAKTVHRSQGDTQTQIVVNLNSNRAFPHIHYVALSRVTTIEGLYITDLCEDKISVDQRVVKEMEILRTEQSLNLCFKPLYMLDQSDLKVCYLNARSRINTLKMFEKTLITRLWIL</sequence>
<dbReference type="EMBL" id="CACRXK020008879">
    <property type="protein sequence ID" value="CAB4015875.1"/>
    <property type="molecule type" value="Genomic_DNA"/>
</dbReference>
<dbReference type="InterPro" id="IPR051055">
    <property type="entry name" value="PIF1_helicase"/>
</dbReference>
<gene>
    <name evidence="1" type="ORF">PACLA_8A084951</name>
</gene>
<organism evidence="1 2">
    <name type="scientific">Paramuricea clavata</name>
    <name type="common">Red gorgonian</name>
    <name type="synonym">Violescent sea-whip</name>
    <dbReference type="NCBI Taxonomy" id="317549"/>
    <lineage>
        <taxon>Eukaryota</taxon>
        <taxon>Metazoa</taxon>
        <taxon>Cnidaria</taxon>
        <taxon>Anthozoa</taxon>
        <taxon>Octocorallia</taxon>
        <taxon>Malacalcyonacea</taxon>
        <taxon>Plexauridae</taxon>
        <taxon>Paramuricea</taxon>
    </lineage>
</organism>
<evidence type="ECO:0000313" key="2">
    <source>
        <dbReference type="Proteomes" id="UP001152795"/>
    </source>
</evidence>
<protein>
    <submittedName>
        <fullName evidence="1">Uncharacterized protein</fullName>
    </submittedName>
</protein>
<proteinExistence type="predicted"/>
<dbReference type="SUPFAM" id="SSF52540">
    <property type="entry name" value="P-loop containing nucleoside triphosphate hydrolases"/>
    <property type="match status" value="1"/>
</dbReference>
<comment type="caution">
    <text evidence="1">The sequence shown here is derived from an EMBL/GenBank/DDBJ whole genome shotgun (WGS) entry which is preliminary data.</text>
</comment>
<dbReference type="AlphaFoldDB" id="A0A7D9IX93"/>
<dbReference type="PANTHER" id="PTHR47642:SF8">
    <property type="entry name" value="ATP-DEPENDENT DNA HELICASE"/>
    <property type="match status" value="1"/>
</dbReference>